<dbReference type="InterPro" id="IPR012479">
    <property type="entry name" value="SAP30BP"/>
</dbReference>
<reference evidence="2 3" key="1">
    <citation type="submission" date="2015-04" db="EMBL/GenBank/DDBJ databases">
        <authorList>
            <person name="Heijne W.H."/>
            <person name="Fedorova N.D."/>
            <person name="Nierman W.C."/>
            <person name="Vollebregt A.W."/>
            <person name="Zhao Z."/>
            <person name="Wu L."/>
            <person name="Kumar M."/>
            <person name="Stam H."/>
            <person name="van den Berg M.A."/>
            <person name="Pel H.J."/>
        </authorList>
    </citation>
    <scope>NUCLEOTIDE SEQUENCE [LARGE SCALE GENOMIC DNA]</scope>
    <source>
        <strain evidence="2 3">CBS 393.64</strain>
    </source>
</reference>
<protein>
    <recommendedName>
        <fullName evidence="4">HCNGP-like protein</fullName>
    </recommendedName>
</protein>
<dbReference type="OrthoDB" id="1714508at2759"/>
<dbReference type="GO" id="GO:0005634">
    <property type="term" value="C:nucleus"/>
    <property type="evidence" value="ECO:0007669"/>
    <property type="project" value="TreeGrafter"/>
</dbReference>
<comment type="caution">
    <text evidence="2">The sequence shown here is derived from an EMBL/GenBank/DDBJ whole genome shotgun (WGS) entry which is preliminary data.</text>
</comment>
<feature type="compositionally biased region" description="Basic and acidic residues" evidence="1">
    <location>
        <begin position="225"/>
        <end position="235"/>
    </location>
</feature>
<feature type="compositionally biased region" description="Pro residues" evidence="1">
    <location>
        <begin position="102"/>
        <end position="117"/>
    </location>
</feature>
<dbReference type="AlphaFoldDB" id="A0A0F4YRE7"/>
<feature type="region of interest" description="Disordered" evidence="1">
    <location>
        <begin position="1"/>
        <end position="123"/>
    </location>
</feature>
<keyword evidence="3" id="KW-1185">Reference proteome</keyword>
<feature type="compositionally biased region" description="Basic and acidic residues" evidence="1">
    <location>
        <begin position="26"/>
        <end position="39"/>
    </location>
</feature>
<dbReference type="Proteomes" id="UP000053958">
    <property type="component" value="Unassembled WGS sequence"/>
</dbReference>
<dbReference type="PANTHER" id="PTHR13464">
    <property type="entry name" value="TRANSCRIPTIONAL REGULATOR PROTEIN HCNGP"/>
    <property type="match status" value="1"/>
</dbReference>
<evidence type="ECO:0008006" key="4">
    <source>
        <dbReference type="Google" id="ProtNLM"/>
    </source>
</evidence>
<dbReference type="GO" id="GO:0006355">
    <property type="term" value="P:regulation of DNA-templated transcription"/>
    <property type="evidence" value="ECO:0007669"/>
    <property type="project" value="InterPro"/>
</dbReference>
<proteinExistence type="predicted"/>
<feature type="compositionally biased region" description="Polar residues" evidence="1">
    <location>
        <begin position="70"/>
        <end position="90"/>
    </location>
</feature>
<sequence>MLGLGAYESSSEDEAKGRVSSPTFKSDSDKQQRDTKRDINLQGPSDVKNEPQPEATVVDPGRPVLGPHQPQDTSTLSDNHLASGQSSPYSATRALIHDLTLPPVPDLDIPPSPPGSPDPAANTKFSHFLSLKKQGVHFNEKLAGSSSLKNPSLLVKLRQHAGIDDAEQYATSLPLDIWDVSSLPDWGYKEELVKTQQATRLRLEEKARASGQRDSIEFVPSSTTRDGRSSSERRFKTTSTAG</sequence>
<dbReference type="STRING" id="1408163.A0A0F4YRE7"/>
<gene>
    <name evidence="2" type="ORF">T310_5332</name>
</gene>
<accession>A0A0F4YRE7</accession>
<feature type="region of interest" description="Disordered" evidence="1">
    <location>
        <begin position="204"/>
        <end position="242"/>
    </location>
</feature>
<name>A0A0F4YRE7_RASE3</name>
<dbReference type="GeneID" id="25317677"/>
<dbReference type="EMBL" id="LASV01000243">
    <property type="protein sequence ID" value="KKA20655.1"/>
    <property type="molecule type" value="Genomic_DNA"/>
</dbReference>
<dbReference type="PANTHER" id="PTHR13464:SF0">
    <property type="entry name" value="SAP30-BINDING PROTEIN"/>
    <property type="match status" value="1"/>
</dbReference>
<evidence type="ECO:0000256" key="1">
    <source>
        <dbReference type="SAM" id="MobiDB-lite"/>
    </source>
</evidence>
<evidence type="ECO:0000313" key="2">
    <source>
        <dbReference type="EMBL" id="KKA20655.1"/>
    </source>
</evidence>
<organism evidence="2 3">
    <name type="scientific">Rasamsonia emersonii (strain ATCC 16479 / CBS 393.64 / IMI 116815)</name>
    <dbReference type="NCBI Taxonomy" id="1408163"/>
    <lineage>
        <taxon>Eukaryota</taxon>
        <taxon>Fungi</taxon>
        <taxon>Dikarya</taxon>
        <taxon>Ascomycota</taxon>
        <taxon>Pezizomycotina</taxon>
        <taxon>Eurotiomycetes</taxon>
        <taxon>Eurotiomycetidae</taxon>
        <taxon>Eurotiales</taxon>
        <taxon>Trichocomaceae</taxon>
        <taxon>Rasamsonia</taxon>
    </lineage>
</organism>
<evidence type="ECO:0000313" key="3">
    <source>
        <dbReference type="Proteomes" id="UP000053958"/>
    </source>
</evidence>
<dbReference type="Pfam" id="PF07818">
    <property type="entry name" value="HCNGP"/>
    <property type="match status" value="1"/>
</dbReference>
<dbReference type="RefSeq" id="XP_013327267.1">
    <property type="nucleotide sequence ID" value="XM_013471813.1"/>
</dbReference>